<evidence type="ECO:0000313" key="3">
    <source>
        <dbReference type="Proteomes" id="UP001558613"/>
    </source>
</evidence>
<evidence type="ECO:0000313" key="2">
    <source>
        <dbReference type="EMBL" id="KAL1270613.1"/>
    </source>
</evidence>
<dbReference type="EMBL" id="JAYMGO010000007">
    <property type="protein sequence ID" value="KAL1270613.1"/>
    <property type="molecule type" value="Genomic_DNA"/>
</dbReference>
<feature type="coiled-coil region" evidence="1">
    <location>
        <begin position="67"/>
        <end position="101"/>
    </location>
</feature>
<keyword evidence="3" id="KW-1185">Reference proteome</keyword>
<gene>
    <name evidence="2" type="ORF">QQF64_029629</name>
</gene>
<accession>A0ABR3N158</accession>
<reference evidence="2 3" key="1">
    <citation type="submission" date="2023-09" db="EMBL/GenBank/DDBJ databases">
        <authorList>
            <person name="Wang M."/>
        </authorList>
    </citation>
    <scope>NUCLEOTIDE SEQUENCE [LARGE SCALE GENOMIC DNA]</scope>
    <source>
        <strain evidence="2">GT-2023</strain>
        <tissue evidence="2">Liver</tissue>
    </source>
</reference>
<organism evidence="2 3">
    <name type="scientific">Cirrhinus molitorella</name>
    <name type="common">mud carp</name>
    <dbReference type="NCBI Taxonomy" id="172907"/>
    <lineage>
        <taxon>Eukaryota</taxon>
        <taxon>Metazoa</taxon>
        <taxon>Chordata</taxon>
        <taxon>Craniata</taxon>
        <taxon>Vertebrata</taxon>
        <taxon>Euteleostomi</taxon>
        <taxon>Actinopterygii</taxon>
        <taxon>Neopterygii</taxon>
        <taxon>Teleostei</taxon>
        <taxon>Ostariophysi</taxon>
        <taxon>Cypriniformes</taxon>
        <taxon>Cyprinidae</taxon>
        <taxon>Labeoninae</taxon>
        <taxon>Labeonini</taxon>
        <taxon>Cirrhinus</taxon>
    </lineage>
</organism>
<dbReference type="Proteomes" id="UP001558613">
    <property type="component" value="Unassembled WGS sequence"/>
</dbReference>
<sequence length="135" mass="15266">MKRVTSGICAERVKRDDRLADKASVVLCLLSGAKLTREVEEREALILELQDVITELHQEMSLKEQHELQQLQQLLQLEAKVKELQEQVQGSEGTKAQLRLELAERAESNSAMLNVVSTLKSKRLFMSVCSHLSHS</sequence>
<name>A0ABR3N158_9TELE</name>
<evidence type="ECO:0000256" key="1">
    <source>
        <dbReference type="SAM" id="Coils"/>
    </source>
</evidence>
<protein>
    <submittedName>
        <fullName evidence="2">Uncharacterized protein</fullName>
    </submittedName>
</protein>
<comment type="caution">
    <text evidence="2">The sequence shown here is derived from an EMBL/GenBank/DDBJ whole genome shotgun (WGS) entry which is preliminary data.</text>
</comment>
<proteinExistence type="predicted"/>
<keyword evidence="1" id="KW-0175">Coiled coil</keyword>